<dbReference type="SUPFAM" id="SSF57903">
    <property type="entry name" value="FYVE/PHD zinc finger"/>
    <property type="match status" value="1"/>
</dbReference>
<reference evidence="1 2" key="1">
    <citation type="submission" date="2020-06" db="EMBL/GenBank/DDBJ databases">
        <authorList>
            <person name="Li R."/>
            <person name="Bekaert M."/>
        </authorList>
    </citation>
    <scope>NUCLEOTIDE SEQUENCE [LARGE SCALE GENOMIC DNA]</scope>
    <source>
        <strain evidence="2">wild</strain>
    </source>
</reference>
<proteinExistence type="predicted"/>
<dbReference type="EC" id="3.4.19.12" evidence="1"/>
<dbReference type="InterPro" id="IPR011011">
    <property type="entry name" value="Znf_FYVE_PHD"/>
</dbReference>
<organism evidence="1 2">
    <name type="scientific">Mytilus coruscus</name>
    <name type="common">Sea mussel</name>
    <dbReference type="NCBI Taxonomy" id="42192"/>
    <lineage>
        <taxon>Eukaryota</taxon>
        <taxon>Metazoa</taxon>
        <taxon>Spiralia</taxon>
        <taxon>Lophotrochozoa</taxon>
        <taxon>Mollusca</taxon>
        <taxon>Bivalvia</taxon>
        <taxon>Autobranchia</taxon>
        <taxon>Pteriomorphia</taxon>
        <taxon>Mytilida</taxon>
        <taxon>Mytiloidea</taxon>
        <taxon>Mytilidae</taxon>
        <taxon>Mytilinae</taxon>
        <taxon>Mytilus</taxon>
    </lineage>
</organism>
<keyword evidence="2" id="KW-1185">Reference proteome</keyword>
<keyword evidence="1" id="KW-0378">Hydrolase</keyword>
<dbReference type="AlphaFoldDB" id="A0A6J8BY74"/>
<gene>
    <name evidence="1" type="ORF">MCOR_22950</name>
</gene>
<dbReference type="OrthoDB" id="6161880at2759"/>
<dbReference type="Gene3D" id="3.90.70.80">
    <property type="match status" value="1"/>
</dbReference>
<dbReference type="GO" id="GO:0004843">
    <property type="term" value="F:cysteine-type deubiquitinase activity"/>
    <property type="evidence" value="ECO:0007669"/>
    <property type="project" value="UniProtKB-EC"/>
</dbReference>
<dbReference type="Proteomes" id="UP000507470">
    <property type="component" value="Unassembled WGS sequence"/>
</dbReference>
<name>A0A6J8BY74_MYTCO</name>
<dbReference type="EMBL" id="CACVKT020004018">
    <property type="protein sequence ID" value="CAC5387649.1"/>
    <property type="molecule type" value="Genomic_DNA"/>
</dbReference>
<evidence type="ECO:0000313" key="1">
    <source>
        <dbReference type="EMBL" id="CAC5387649.1"/>
    </source>
</evidence>
<protein>
    <submittedName>
        <fullName evidence="1">OTUD1</fullName>
        <ecNumber evidence="1">3.4.19.12</ecNumber>
    </submittedName>
</protein>
<sequence>MSVKIKIVSTGSGYQDEIKDKDARRNLYVEENSPQWWKDTGIRFQSVNHAPEGCKKLTKVSLMILIESLQRYYGICPNRPRKKNTTEFSSCFAVPKKPNKRNIVEKILEEEISWEIKSLKVMKQITTWDELLALYDIVISKLPPIPTQLSNKWQGELLKDVHKKYADYIPLSIGERVVYQSTPDGNCIYNAVSLIFYGNETMATTLKLSSVVHMVDDIIPFSKYIVEEFKEDTNMWIQAATRTQKDISTAEEVERCCMIEMIDTVKHPYKDGCIFHLHLLAHLLGRPIQQHCSKDYEQYASINHMVPAVCHLGPYGCHLEECAFLGVGVCAFMHNFNSKESYGWVECTLCGQWVHDKCMQVDAAKYSRKDDFPCGCDIIRNGLVPLKRSVSVVLSAHQIEWSAHYYESLDNLDYDFKAIVKNVNESITLRNDVFRREGHGRMKFLLRCGRFGPFTEDFIDFVNCCLYKIVKQTEHALVPDIYLPEVCSVEDRSREGGSKSFTGRDGVKTEN</sequence>
<accession>A0A6J8BY74</accession>
<evidence type="ECO:0000313" key="2">
    <source>
        <dbReference type="Proteomes" id="UP000507470"/>
    </source>
</evidence>